<proteinExistence type="predicted"/>
<evidence type="ECO:0000256" key="1">
    <source>
        <dbReference type="SAM" id="MobiDB-lite"/>
    </source>
</evidence>
<feature type="compositionally biased region" description="Basic and acidic residues" evidence="1">
    <location>
        <begin position="399"/>
        <end position="408"/>
    </location>
</feature>
<dbReference type="AlphaFoldDB" id="A0AAD6UXK1"/>
<organism evidence="2 3">
    <name type="scientific">Mycena pura</name>
    <dbReference type="NCBI Taxonomy" id="153505"/>
    <lineage>
        <taxon>Eukaryota</taxon>
        <taxon>Fungi</taxon>
        <taxon>Dikarya</taxon>
        <taxon>Basidiomycota</taxon>
        <taxon>Agaricomycotina</taxon>
        <taxon>Agaricomycetes</taxon>
        <taxon>Agaricomycetidae</taxon>
        <taxon>Agaricales</taxon>
        <taxon>Marasmiineae</taxon>
        <taxon>Mycenaceae</taxon>
        <taxon>Mycena</taxon>
    </lineage>
</organism>
<keyword evidence="3" id="KW-1185">Reference proteome</keyword>
<dbReference type="Proteomes" id="UP001219525">
    <property type="component" value="Unassembled WGS sequence"/>
</dbReference>
<sequence>MTQPLLHTHLFQVPYIPSLRRSLSESAVLLFVSPAVHFVHATASNLPPKRASMRAVLPPIHAFSLLQPLPDTKEGLCSCKATGNETTYSRRHSSKRLSRLYRHRTTVPKYVLQAPEHAYMHLWSPGASVSDWQHPDLSSIPCAGRGNILKMYGYTPDMITVPLDDGVPSHTQTTRPTSCFAAIWWGRAGGRPPRLPLCARVRCYLFNALTHDTLRCPHPRRRRRRRRGRRRRRTRMRANVYFRWTARRPIVDNELHKALVKPLPAGAHLVAVVAARCSVRLHLRHHRCNRVPVSWTWRGKRDSDEIHSQNVRRDARFIASSPCRLLTAADSFETSDASLTAALWVVLVSTRQDKCFDWHCLNIVGCAFFPNMATQAEGPGGADSLNTYGDDCICSRGRGQRERADRRSGTGRSGGEGLDADLVAASTDL</sequence>
<dbReference type="Gene3D" id="3.40.50.12660">
    <property type="match status" value="1"/>
</dbReference>
<dbReference type="EMBL" id="JARJCW010000100">
    <property type="protein sequence ID" value="KAJ7194197.1"/>
    <property type="molecule type" value="Genomic_DNA"/>
</dbReference>
<reference evidence="2" key="1">
    <citation type="submission" date="2023-03" db="EMBL/GenBank/DDBJ databases">
        <title>Massive genome expansion in bonnet fungi (Mycena s.s.) driven by repeated elements and novel gene families across ecological guilds.</title>
        <authorList>
            <consortium name="Lawrence Berkeley National Laboratory"/>
            <person name="Harder C.B."/>
            <person name="Miyauchi S."/>
            <person name="Viragh M."/>
            <person name="Kuo A."/>
            <person name="Thoen E."/>
            <person name="Andreopoulos B."/>
            <person name="Lu D."/>
            <person name="Skrede I."/>
            <person name="Drula E."/>
            <person name="Henrissat B."/>
            <person name="Morin E."/>
            <person name="Kohler A."/>
            <person name="Barry K."/>
            <person name="LaButti K."/>
            <person name="Morin E."/>
            <person name="Salamov A."/>
            <person name="Lipzen A."/>
            <person name="Mereny Z."/>
            <person name="Hegedus B."/>
            <person name="Baldrian P."/>
            <person name="Stursova M."/>
            <person name="Weitz H."/>
            <person name="Taylor A."/>
            <person name="Grigoriev I.V."/>
            <person name="Nagy L.G."/>
            <person name="Martin F."/>
            <person name="Kauserud H."/>
        </authorList>
    </citation>
    <scope>NUCLEOTIDE SEQUENCE</scope>
    <source>
        <strain evidence="2">9144</strain>
    </source>
</reference>
<feature type="region of interest" description="Disordered" evidence="1">
    <location>
        <begin position="399"/>
        <end position="429"/>
    </location>
</feature>
<accession>A0AAD6UXK1</accession>
<evidence type="ECO:0000313" key="3">
    <source>
        <dbReference type="Proteomes" id="UP001219525"/>
    </source>
</evidence>
<protein>
    <submittedName>
        <fullName evidence="2">Uncharacterized protein</fullName>
    </submittedName>
</protein>
<name>A0AAD6UXK1_9AGAR</name>
<evidence type="ECO:0000313" key="2">
    <source>
        <dbReference type="EMBL" id="KAJ7194197.1"/>
    </source>
</evidence>
<gene>
    <name evidence="2" type="ORF">GGX14DRAFT_576517</name>
</gene>
<comment type="caution">
    <text evidence="2">The sequence shown here is derived from an EMBL/GenBank/DDBJ whole genome shotgun (WGS) entry which is preliminary data.</text>
</comment>